<gene>
    <name evidence="2" type="ORF">Sya03_30500</name>
</gene>
<dbReference type="EMBL" id="BOOY01000023">
    <property type="protein sequence ID" value="GIJ03698.1"/>
    <property type="molecule type" value="Genomic_DNA"/>
</dbReference>
<keyword evidence="3" id="KW-1185">Reference proteome</keyword>
<feature type="region of interest" description="Disordered" evidence="1">
    <location>
        <begin position="1"/>
        <end position="25"/>
    </location>
</feature>
<evidence type="ECO:0000313" key="3">
    <source>
        <dbReference type="Proteomes" id="UP000652013"/>
    </source>
</evidence>
<proteinExistence type="predicted"/>
<accession>A0A8J3Y9I8</accession>
<dbReference type="Proteomes" id="UP000652013">
    <property type="component" value="Unassembled WGS sequence"/>
</dbReference>
<comment type="caution">
    <text evidence="2">The sequence shown here is derived from an EMBL/GenBank/DDBJ whole genome shotgun (WGS) entry which is preliminary data.</text>
</comment>
<sequence>MTQHINAEGVPLRGDGTPFPSDPAQWSDEEREYLETYFFNGELETGIEHEQIAMVDVPEQAGDGEAYA</sequence>
<dbReference type="AlphaFoldDB" id="A0A8J3Y9I8"/>
<evidence type="ECO:0000313" key="2">
    <source>
        <dbReference type="EMBL" id="GIJ03698.1"/>
    </source>
</evidence>
<dbReference type="RefSeq" id="WP_203938971.1">
    <property type="nucleotide sequence ID" value="NZ_BAAAGJ010000022.1"/>
</dbReference>
<organism evidence="2 3">
    <name type="scientific">Spirilliplanes yamanashiensis</name>
    <dbReference type="NCBI Taxonomy" id="42233"/>
    <lineage>
        <taxon>Bacteria</taxon>
        <taxon>Bacillati</taxon>
        <taxon>Actinomycetota</taxon>
        <taxon>Actinomycetes</taxon>
        <taxon>Micromonosporales</taxon>
        <taxon>Micromonosporaceae</taxon>
        <taxon>Spirilliplanes</taxon>
    </lineage>
</organism>
<reference evidence="2" key="1">
    <citation type="submission" date="2021-01" db="EMBL/GenBank/DDBJ databases">
        <title>Whole genome shotgun sequence of Spirilliplanes yamanashiensis NBRC 15828.</title>
        <authorList>
            <person name="Komaki H."/>
            <person name="Tamura T."/>
        </authorList>
    </citation>
    <scope>NUCLEOTIDE SEQUENCE</scope>
    <source>
        <strain evidence="2">NBRC 15828</strain>
    </source>
</reference>
<evidence type="ECO:0000256" key="1">
    <source>
        <dbReference type="SAM" id="MobiDB-lite"/>
    </source>
</evidence>
<protein>
    <submittedName>
        <fullName evidence="2">Uncharacterized protein</fullName>
    </submittedName>
</protein>
<name>A0A8J3Y9I8_9ACTN</name>